<dbReference type="InterPro" id="IPR016181">
    <property type="entry name" value="Acyl_CoA_acyltransferase"/>
</dbReference>
<gene>
    <name evidence="4" type="ORF">AB3G37_22880</name>
</gene>
<dbReference type="EMBL" id="CP165628">
    <property type="protein sequence ID" value="XDU72303.1"/>
    <property type="molecule type" value="Genomic_DNA"/>
</dbReference>
<name>A0AB39VRC5_9GAMM</name>
<protein>
    <submittedName>
        <fullName evidence="4">GNAT family N-acetyltransferase</fullName>
        <ecNumber evidence="4">2.3.-.-</ecNumber>
    </submittedName>
</protein>
<dbReference type="EC" id="2.3.-.-" evidence="4"/>
<dbReference type="PANTHER" id="PTHR43877">
    <property type="entry name" value="AMINOALKYLPHOSPHONATE N-ACETYLTRANSFERASE-RELATED-RELATED"/>
    <property type="match status" value="1"/>
</dbReference>
<evidence type="ECO:0000256" key="1">
    <source>
        <dbReference type="ARBA" id="ARBA00022679"/>
    </source>
</evidence>
<organism evidence="4">
    <name type="scientific">Rouxiella sp. WC2420</name>
    <dbReference type="NCBI Taxonomy" id="3234145"/>
    <lineage>
        <taxon>Bacteria</taxon>
        <taxon>Pseudomonadati</taxon>
        <taxon>Pseudomonadota</taxon>
        <taxon>Gammaproteobacteria</taxon>
        <taxon>Enterobacterales</taxon>
        <taxon>Yersiniaceae</taxon>
        <taxon>Rouxiella</taxon>
    </lineage>
</organism>
<dbReference type="PANTHER" id="PTHR43877:SF2">
    <property type="entry name" value="AMINOALKYLPHOSPHONATE N-ACETYLTRANSFERASE-RELATED"/>
    <property type="match status" value="1"/>
</dbReference>
<dbReference type="SUPFAM" id="SSF55729">
    <property type="entry name" value="Acyl-CoA N-acyltransferases (Nat)"/>
    <property type="match status" value="1"/>
</dbReference>
<keyword evidence="2 4" id="KW-0012">Acyltransferase</keyword>
<reference evidence="4" key="1">
    <citation type="submission" date="2024-07" db="EMBL/GenBank/DDBJ databases">
        <authorList>
            <person name="Biller S.J."/>
        </authorList>
    </citation>
    <scope>NUCLEOTIDE SEQUENCE</scope>
    <source>
        <strain evidence="4">WC2420</strain>
    </source>
</reference>
<evidence type="ECO:0000256" key="2">
    <source>
        <dbReference type="ARBA" id="ARBA00023315"/>
    </source>
</evidence>
<proteinExistence type="predicted"/>
<dbReference type="CDD" id="cd04301">
    <property type="entry name" value="NAT_SF"/>
    <property type="match status" value="1"/>
</dbReference>
<keyword evidence="1 4" id="KW-0808">Transferase</keyword>
<dbReference type="AlphaFoldDB" id="A0AB39VRC5"/>
<dbReference type="InterPro" id="IPR050832">
    <property type="entry name" value="Bact_Acetyltransf"/>
</dbReference>
<dbReference type="GO" id="GO:0016747">
    <property type="term" value="F:acyltransferase activity, transferring groups other than amino-acyl groups"/>
    <property type="evidence" value="ECO:0007669"/>
    <property type="project" value="InterPro"/>
</dbReference>
<dbReference type="RefSeq" id="WP_369789173.1">
    <property type="nucleotide sequence ID" value="NZ_CP165628.1"/>
</dbReference>
<dbReference type="InterPro" id="IPR000182">
    <property type="entry name" value="GNAT_dom"/>
</dbReference>
<evidence type="ECO:0000313" key="4">
    <source>
        <dbReference type="EMBL" id="XDU72303.1"/>
    </source>
</evidence>
<dbReference type="PROSITE" id="PS51186">
    <property type="entry name" value="GNAT"/>
    <property type="match status" value="1"/>
</dbReference>
<dbReference type="Pfam" id="PF00583">
    <property type="entry name" value="Acetyltransf_1"/>
    <property type="match status" value="1"/>
</dbReference>
<accession>A0AB39VRC5</accession>
<evidence type="ECO:0000259" key="3">
    <source>
        <dbReference type="PROSITE" id="PS51186"/>
    </source>
</evidence>
<sequence>MKIVLLNAATLPIYHEELAHLLNDTHAVGLQSLLSHDDYPAASATFFHDLREAISKHQRLLWIARNEQGLVGTVQLELASGDASTQCGTISTLIVDTSARRQGVAKQLMRELENTAFNLRRGLLSLDIQAGTPAEAFYKAQGYQCSGKTPAETAASYSSRHRGRVYFKQLIPDSAPSSQRIN</sequence>
<dbReference type="Gene3D" id="3.40.630.30">
    <property type="match status" value="1"/>
</dbReference>
<feature type="domain" description="N-acetyltransferase" evidence="3">
    <location>
        <begin position="17"/>
        <end position="172"/>
    </location>
</feature>